<protein>
    <submittedName>
        <fullName evidence="1">Uncharacterized protein</fullName>
    </submittedName>
</protein>
<dbReference type="AlphaFoldDB" id="A0AAE3NQ83"/>
<reference evidence="1" key="1">
    <citation type="submission" date="2023-03" db="EMBL/GenBank/DDBJ databases">
        <title>Multiphase analysis and comparison of six strains from genera Psychromarinibacter, Lutimaribacter, and Maritimibacter, including a novel species: Psychromarinibacter sediminicola sp. nov.</title>
        <authorList>
            <person name="Wang Y.-H."/>
            <person name="Ye M.-Q."/>
            <person name="Du Z.-J."/>
        </authorList>
    </citation>
    <scope>NUCLEOTIDE SEQUENCE</scope>
    <source>
        <strain evidence="1">C21-152</strain>
    </source>
</reference>
<evidence type="ECO:0000313" key="2">
    <source>
        <dbReference type="Proteomes" id="UP001220964"/>
    </source>
</evidence>
<sequence length="45" mass="5118">MSMTNEELINRIEDLQASGMHLAARSLQRELAYRQKQDAKAQEAA</sequence>
<accession>A0AAE3NQ83</accession>
<organism evidence="1 2">
    <name type="scientific">Psychromarinibacter sediminicola</name>
    <dbReference type="NCBI Taxonomy" id="3033385"/>
    <lineage>
        <taxon>Bacteria</taxon>
        <taxon>Pseudomonadati</taxon>
        <taxon>Pseudomonadota</taxon>
        <taxon>Alphaproteobacteria</taxon>
        <taxon>Rhodobacterales</taxon>
        <taxon>Paracoccaceae</taxon>
        <taxon>Psychromarinibacter</taxon>
    </lineage>
</organism>
<name>A0AAE3NQ83_9RHOB</name>
<dbReference type="RefSeq" id="WP_275565812.1">
    <property type="nucleotide sequence ID" value="NZ_JARGYC010000004.1"/>
</dbReference>
<proteinExistence type="predicted"/>
<comment type="caution">
    <text evidence="1">The sequence shown here is derived from an EMBL/GenBank/DDBJ whole genome shotgun (WGS) entry which is preliminary data.</text>
</comment>
<gene>
    <name evidence="1" type="ORF">P1J78_02885</name>
</gene>
<dbReference type="EMBL" id="JARGYC010000004">
    <property type="protein sequence ID" value="MDF0599669.1"/>
    <property type="molecule type" value="Genomic_DNA"/>
</dbReference>
<evidence type="ECO:0000313" key="1">
    <source>
        <dbReference type="EMBL" id="MDF0599669.1"/>
    </source>
</evidence>
<dbReference type="Proteomes" id="UP001220964">
    <property type="component" value="Unassembled WGS sequence"/>
</dbReference>
<keyword evidence="2" id="KW-1185">Reference proteome</keyword>